<name>A0A8K1LTJ2_9PASS</name>
<dbReference type="EMBL" id="SWJQ01000021">
    <property type="protein sequence ID" value="TRZ25774.1"/>
    <property type="molecule type" value="Genomic_DNA"/>
</dbReference>
<protein>
    <submittedName>
        <fullName evidence="1">Uncharacterized protein</fullName>
    </submittedName>
</protein>
<comment type="caution">
    <text evidence="1">The sequence shown here is derived from an EMBL/GenBank/DDBJ whole genome shotgun (WGS) entry which is preliminary data.</text>
</comment>
<keyword evidence="2" id="KW-1185">Reference proteome</keyword>
<evidence type="ECO:0000313" key="1">
    <source>
        <dbReference type="EMBL" id="TRZ25774.1"/>
    </source>
</evidence>
<organism evidence="1 2">
    <name type="scientific">Zosterops borbonicus</name>
    <dbReference type="NCBI Taxonomy" id="364589"/>
    <lineage>
        <taxon>Eukaryota</taxon>
        <taxon>Metazoa</taxon>
        <taxon>Chordata</taxon>
        <taxon>Craniata</taxon>
        <taxon>Vertebrata</taxon>
        <taxon>Euteleostomi</taxon>
        <taxon>Archelosauria</taxon>
        <taxon>Archosauria</taxon>
        <taxon>Dinosauria</taxon>
        <taxon>Saurischia</taxon>
        <taxon>Theropoda</taxon>
        <taxon>Coelurosauria</taxon>
        <taxon>Aves</taxon>
        <taxon>Neognathae</taxon>
        <taxon>Neoaves</taxon>
        <taxon>Telluraves</taxon>
        <taxon>Australaves</taxon>
        <taxon>Passeriformes</taxon>
        <taxon>Sylvioidea</taxon>
        <taxon>Zosteropidae</taxon>
        <taxon>Zosterops</taxon>
    </lineage>
</organism>
<sequence>MKVFVIPQEEAADVMGEQRTLKSGLLASVMDYQFSITSCKKQYLAQEARTETLPQQMRIDLEAESINV</sequence>
<gene>
    <name evidence="1" type="ORF">HGM15179_001360</name>
</gene>
<reference evidence="1" key="1">
    <citation type="submission" date="2019-04" db="EMBL/GenBank/DDBJ databases">
        <title>Genome assembly of Zosterops borbonicus 15179.</title>
        <authorList>
            <person name="Leroy T."/>
            <person name="Anselmetti Y."/>
            <person name="Tilak M.-K."/>
            <person name="Nabholz B."/>
        </authorList>
    </citation>
    <scope>NUCLEOTIDE SEQUENCE</scope>
    <source>
        <strain evidence="1">HGM_15179</strain>
        <tissue evidence="1">Muscle</tissue>
    </source>
</reference>
<evidence type="ECO:0000313" key="2">
    <source>
        <dbReference type="Proteomes" id="UP000796761"/>
    </source>
</evidence>
<dbReference type="AlphaFoldDB" id="A0A8K1LTJ2"/>
<dbReference type="Proteomes" id="UP000796761">
    <property type="component" value="Unassembled WGS sequence"/>
</dbReference>
<accession>A0A8K1LTJ2</accession>
<proteinExistence type="predicted"/>